<accession>A0A0E9RQV9</accession>
<protein>
    <submittedName>
        <fullName evidence="1">Uncharacterized protein</fullName>
    </submittedName>
</protein>
<name>A0A0E9RQV9_ANGAN</name>
<reference evidence="1" key="1">
    <citation type="submission" date="2014-11" db="EMBL/GenBank/DDBJ databases">
        <authorList>
            <person name="Amaro Gonzalez C."/>
        </authorList>
    </citation>
    <scope>NUCLEOTIDE SEQUENCE</scope>
</reference>
<organism evidence="1">
    <name type="scientific">Anguilla anguilla</name>
    <name type="common">European freshwater eel</name>
    <name type="synonym">Muraena anguilla</name>
    <dbReference type="NCBI Taxonomy" id="7936"/>
    <lineage>
        <taxon>Eukaryota</taxon>
        <taxon>Metazoa</taxon>
        <taxon>Chordata</taxon>
        <taxon>Craniata</taxon>
        <taxon>Vertebrata</taxon>
        <taxon>Euteleostomi</taxon>
        <taxon>Actinopterygii</taxon>
        <taxon>Neopterygii</taxon>
        <taxon>Teleostei</taxon>
        <taxon>Anguilliformes</taxon>
        <taxon>Anguillidae</taxon>
        <taxon>Anguilla</taxon>
    </lineage>
</organism>
<evidence type="ECO:0000313" key="1">
    <source>
        <dbReference type="EMBL" id="JAH31576.1"/>
    </source>
</evidence>
<proteinExistence type="predicted"/>
<dbReference type="EMBL" id="GBXM01077001">
    <property type="protein sequence ID" value="JAH31576.1"/>
    <property type="molecule type" value="Transcribed_RNA"/>
</dbReference>
<dbReference type="AlphaFoldDB" id="A0A0E9RQV9"/>
<reference evidence="1" key="2">
    <citation type="journal article" date="2015" name="Fish Shellfish Immunol.">
        <title>Early steps in the European eel (Anguilla anguilla)-Vibrio vulnificus interaction in the gills: Role of the RtxA13 toxin.</title>
        <authorList>
            <person name="Callol A."/>
            <person name="Pajuelo D."/>
            <person name="Ebbesson L."/>
            <person name="Teles M."/>
            <person name="MacKenzie S."/>
            <person name="Amaro C."/>
        </authorList>
    </citation>
    <scope>NUCLEOTIDE SEQUENCE</scope>
</reference>
<sequence length="23" mass="2763">MKTTPVLQILRMHLKITHSFRLV</sequence>